<gene>
    <name evidence="6" type="ORF">PSON_ATCC_30995.1.T0780204</name>
</gene>
<name>A0A8S1PI70_9CILI</name>
<keyword evidence="7" id="KW-1185">Reference proteome</keyword>
<dbReference type="EMBL" id="CAJJDN010000078">
    <property type="protein sequence ID" value="CAD8102796.1"/>
    <property type="molecule type" value="Genomic_DNA"/>
</dbReference>
<evidence type="ECO:0000256" key="1">
    <source>
        <dbReference type="ARBA" id="ARBA00022884"/>
    </source>
</evidence>
<dbReference type="Proteomes" id="UP000692954">
    <property type="component" value="Unassembled WGS sequence"/>
</dbReference>
<evidence type="ECO:0000256" key="3">
    <source>
        <dbReference type="SAM" id="MobiDB-lite"/>
    </source>
</evidence>
<dbReference type="GO" id="GO:0003723">
    <property type="term" value="F:RNA binding"/>
    <property type="evidence" value="ECO:0007669"/>
    <property type="project" value="UniProtKB-UniRule"/>
</dbReference>
<sequence length="490" mass="56224">MNTTSIPAERTLFVSKYPQQTTTEQLKKIFSEFGQIEQIISQGSGVCIIYKENQSVTSALQKAIIVNGEEPYVCQYLNIAQLDHEANVFIDNIDRKETQSSLRQIFSQFGTILSVKLQKSDKVGVAYIQFDKKESADRCIAEQSKLGFKIQKFTSRKQHRDQVYISNIKVLPNITPDQLKSDLQTFVSSFGVVESLVLNRNTTNGTFFAFVKFVNQDSAKAAVKSNKLFNDQQIHIEWVVNNVDKDIEANLFTKNLKVDITEEDLKKAINILVPVEDIKLMPAKQPPNGNRPPTQVAYLYFKTADDGKKLIAYAYDHPQIVSLYVNGVISLSPLLPPSEVSSLFQVKKNTFQRQFNQAPYQQQQYQQQMPPPQYYQQQQQRYPQQQPPRQHHNGNRYPHQKRPYYQQQQQIPDLTQLQIMVDRGQKQQVTDLIGMQLFPKVTQVVGPINAPQVTGILLDFENYQLSDQVKMIHDQAYLGENIRSALEILK</sequence>
<dbReference type="CDD" id="cd00590">
    <property type="entry name" value="RRM_SF"/>
    <property type="match status" value="2"/>
</dbReference>
<keyword evidence="1 2" id="KW-0694">RNA-binding</keyword>
<evidence type="ECO:0008006" key="8">
    <source>
        <dbReference type="Google" id="ProtNLM"/>
    </source>
</evidence>
<evidence type="ECO:0000259" key="4">
    <source>
        <dbReference type="PROSITE" id="PS50102"/>
    </source>
</evidence>
<comment type="caution">
    <text evidence="6">The sequence shown here is derived from an EMBL/GenBank/DDBJ whole genome shotgun (WGS) entry which is preliminary data.</text>
</comment>
<dbReference type="PROSITE" id="PS50102">
    <property type="entry name" value="RRM"/>
    <property type="match status" value="3"/>
</dbReference>
<dbReference type="PANTHER" id="PTHR24012">
    <property type="entry name" value="RNA BINDING PROTEIN"/>
    <property type="match status" value="1"/>
</dbReference>
<protein>
    <recommendedName>
        <fullName evidence="8">Polyadenylate-binding protein</fullName>
    </recommendedName>
</protein>
<feature type="region of interest" description="Disordered" evidence="3">
    <location>
        <begin position="358"/>
        <end position="405"/>
    </location>
</feature>
<accession>A0A8S1PI70</accession>
<dbReference type="PROSITE" id="PS51309">
    <property type="entry name" value="PABC"/>
    <property type="match status" value="1"/>
</dbReference>
<feature type="domain" description="RRM" evidence="4">
    <location>
        <begin position="161"/>
        <end position="241"/>
    </location>
</feature>
<dbReference type="InterPro" id="IPR000504">
    <property type="entry name" value="RRM_dom"/>
</dbReference>
<reference evidence="6" key="1">
    <citation type="submission" date="2021-01" db="EMBL/GenBank/DDBJ databases">
        <authorList>
            <consortium name="Genoscope - CEA"/>
            <person name="William W."/>
        </authorList>
    </citation>
    <scope>NUCLEOTIDE SEQUENCE</scope>
</reference>
<organism evidence="6 7">
    <name type="scientific">Paramecium sonneborni</name>
    <dbReference type="NCBI Taxonomy" id="65129"/>
    <lineage>
        <taxon>Eukaryota</taxon>
        <taxon>Sar</taxon>
        <taxon>Alveolata</taxon>
        <taxon>Ciliophora</taxon>
        <taxon>Intramacronucleata</taxon>
        <taxon>Oligohymenophorea</taxon>
        <taxon>Peniculida</taxon>
        <taxon>Parameciidae</taxon>
        <taxon>Paramecium</taxon>
    </lineage>
</organism>
<evidence type="ECO:0000259" key="5">
    <source>
        <dbReference type="PROSITE" id="PS51309"/>
    </source>
</evidence>
<evidence type="ECO:0000313" key="6">
    <source>
        <dbReference type="EMBL" id="CAD8102796.1"/>
    </source>
</evidence>
<dbReference type="Pfam" id="PF00076">
    <property type="entry name" value="RRM_1"/>
    <property type="match status" value="2"/>
</dbReference>
<dbReference type="SMART" id="SM00360">
    <property type="entry name" value="RRM"/>
    <property type="match status" value="4"/>
</dbReference>
<feature type="compositionally biased region" description="Basic residues" evidence="3">
    <location>
        <begin position="389"/>
        <end position="402"/>
    </location>
</feature>
<proteinExistence type="predicted"/>
<feature type="domain" description="RRM" evidence="4">
    <location>
        <begin position="86"/>
        <end position="157"/>
    </location>
</feature>
<feature type="compositionally biased region" description="Low complexity" evidence="3">
    <location>
        <begin position="358"/>
        <end position="388"/>
    </location>
</feature>
<dbReference type="Pfam" id="PF00658">
    <property type="entry name" value="MLLE"/>
    <property type="match status" value="1"/>
</dbReference>
<dbReference type="InterPro" id="IPR002004">
    <property type="entry name" value="PABP_HYD_C"/>
</dbReference>
<feature type="domain" description="PABC" evidence="5">
    <location>
        <begin position="413"/>
        <end position="490"/>
    </location>
</feature>
<evidence type="ECO:0000256" key="2">
    <source>
        <dbReference type="PROSITE-ProRule" id="PRU00176"/>
    </source>
</evidence>
<evidence type="ECO:0000313" key="7">
    <source>
        <dbReference type="Proteomes" id="UP000692954"/>
    </source>
</evidence>
<dbReference type="AlphaFoldDB" id="A0A8S1PI70"/>
<dbReference type="OrthoDB" id="5970at2759"/>
<feature type="domain" description="RRM" evidence="4">
    <location>
        <begin position="10"/>
        <end position="70"/>
    </location>
</feature>